<comment type="similarity">
    <text evidence="1">Belongs to the RlmJ family.</text>
</comment>
<dbReference type="SUPFAM" id="SSF53335">
    <property type="entry name" value="S-adenosyl-L-methionine-dependent methyltransferases"/>
    <property type="match status" value="1"/>
</dbReference>
<feature type="binding site" evidence="1">
    <location>
        <position position="127"/>
    </location>
    <ligand>
        <name>S-adenosyl-L-methionine</name>
        <dbReference type="ChEBI" id="CHEBI:59789"/>
    </ligand>
</feature>
<dbReference type="Gene3D" id="3.40.50.150">
    <property type="entry name" value="Vaccinia Virus protein VP39"/>
    <property type="match status" value="1"/>
</dbReference>
<dbReference type="PATRIC" id="fig|480.237.peg.437"/>
<feature type="binding site" evidence="1">
    <location>
        <begin position="151"/>
        <end position="152"/>
    </location>
    <ligand>
        <name>S-adenosyl-L-methionine</name>
        <dbReference type="ChEBI" id="CHEBI:59789"/>
    </ligand>
</feature>
<keyword evidence="1" id="KW-0489">Methyltransferase</keyword>
<reference evidence="2 3" key="1">
    <citation type="journal article" date="2016" name="Genome Biol. Evol.">
        <title>Comparative Genomic Analyses of the Moraxella catarrhalis Serosensitive and Seroresistant Lineages Demonstrate Their Independent Evolution.</title>
        <authorList>
            <person name="Earl J.P."/>
            <person name="de Vries S.P."/>
            <person name="Ahmed A."/>
            <person name="Powell E."/>
            <person name="Schultz M.P."/>
            <person name="Hermans P.W."/>
            <person name="Hill D.J."/>
            <person name="Zhou Z."/>
            <person name="Constantinidou C.I."/>
            <person name="Hu F.Z."/>
            <person name="Bootsma H.J."/>
            <person name="Ehrlich G.D."/>
        </authorList>
    </citation>
    <scope>NUCLEOTIDE SEQUENCE [LARGE SCALE GENOMIC DNA]</scope>
    <source>
        <strain evidence="2 3">Z7542</strain>
    </source>
</reference>
<dbReference type="eggNOG" id="COG2961">
    <property type="taxonomic scope" value="Bacteria"/>
</dbReference>
<dbReference type="GO" id="GO:0005829">
    <property type="term" value="C:cytosol"/>
    <property type="evidence" value="ECO:0007669"/>
    <property type="project" value="TreeGrafter"/>
</dbReference>
<protein>
    <recommendedName>
        <fullName evidence="1">Ribosomal RNA large subunit methyltransferase J</fullName>
        <ecNumber evidence="1">2.1.1.266</ecNumber>
    </recommendedName>
    <alternativeName>
        <fullName evidence="1">23S rRNA (adenine(2030)-N6)-methyltransferase</fullName>
    </alternativeName>
    <alternativeName>
        <fullName evidence="1">23S rRNA m6A2030 methyltransferase</fullName>
    </alternativeName>
</protein>
<dbReference type="GO" id="GO:0003723">
    <property type="term" value="F:RNA binding"/>
    <property type="evidence" value="ECO:0007669"/>
    <property type="project" value="UniProtKB-UniRule"/>
</dbReference>
<comment type="function">
    <text evidence="1">Specifically methylates the adenine in position 2030 of 23S rRNA.</text>
</comment>
<proteinExistence type="inferred from homology"/>
<dbReference type="GO" id="GO:0036307">
    <property type="term" value="F:23S rRNA (adenine(2030)-N(6))-methyltransferase activity"/>
    <property type="evidence" value="ECO:0007669"/>
    <property type="project" value="UniProtKB-UniRule"/>
</dbReference>
<keyword evidence="1" id="KW-0808">Transferase</keyword>
<evidence type="ECO:0000256" key="1">
    <source>
        <dbReference type="HAMAP-Rule" id="MF_00934"/>
    </source>
</evidence>
<dbReference type="PANTHER" id="PTHR37426">
    <property type="entry name" value="RIBOSOMAL RNA LARGE SUBUNIT METHYLTRANSFERASE J"/>
    <property type="match status" value="1"/>
</dbReference>
<feature type="active site" description="Proton acceptor" evidence="1">
    <location>
        <position position="172"/>
    </location>
</feature>
<dbReference type="InterPro" id="IPR029063">
    <property type="entry name" value="SAM-dependent_MTases_sf"/>
</dbReference>
<feature type="site" description="Interaction with substrate rRNA" evidence="1">
    <location>
        <position position="3"/>
    </location>
</feature>
<dbReference type="Proteomes" id="UP000078228">
    <property type="component" value="Unassembled WGS sequence"/>
</dbReference>
<dbReference type="GO" id="GO:0070475">
    <property type="term" value="P:rRNA base methylation"/>
    <property type="evidence" value="ECO:0007669"/>
    <property type="project" value="UniProtKB-UniRule"/>
</dbReference>
<accession>A0A198UHI0</accession>
<dbReference type="AlphaFoldDB" id="A0A198UHI0"/>
<name>A0A198UHI0_MORCA</name>
<feature type="binding site" evidence="1">
    <location>
        <position position="172"/>
    </location>
    <ligand>
        <name>S-adenosyl-L-methionine</name>
        <dbReference type="ChEBI" id="CHEBI:59789"/>
    </ligand>
</feature>
<comment type="catalytic activity">
    <reaction evidence="1">
        <text>adenosine(2030) in 23S rRNA + S-adenosyl-L-methionine = N(6)-methyladenosine(2030) in 23S rRNA + S-adenosyl-L-homocysteine + H(+)</text>
        <dbReference type="Rhea" id="RHEA:43736"/>
        <dbReference type="Rhea" id="RHEA-COMP:10668"/>
        <dbReference type="Rhea" id="RHEA-COMP:10669"/>
        <dbReference type="ChEBI" id="CHEBI:15378"/>
        <dbReference type="ChEBI" id="CHEBI:57856"/>
        <dbReference type="ChEBI" id="CHEBI:59789"/>
        <dbReference type="ChEBI" id="CHEBI:74411"/>
        <dbReference type="ChEBI" id="CHEBI:74449"/>
        <dbReference type="EC" id="2.1.1.266"/>
    </reaction>
</comment>
<sequence length="295" mass="33357">MNYKHAYHAGNFADVVKHILLLQLLSQFSAKAKPFYVLDAYGGRGLYSLASTETQKTQEAQRGVVVLEQAVKAGLDGLPKAVSRYLSDLAFARQKYDQYVYPGSPWWIAHHGEYHSTNAPLRAEAFETVADEYDALNYQLYQLPIGIHHRDAFEGVRAVIPPKEKRGIILLDPPFEQEHKDFSRLVDLLVSSHKKFATGTFVLWYPIKNIEAVELFYKKMKRTGIKKQLVCELNLYPNDIAVGLNGTGLLVINPPWQFADNAQEIIEFLAPILKPKDAPQMTLGEMAVVKWLVAE</sequence>
<dbReference type="OrthoDB" id="9791274at2"/>
<keyword evidence="1" id="KW-0949">S-adenosyl-L-methionine</keyword>
<evidence type="ECO:0000313" key="2">
    <source>
        <dbReference type="EMBL" id="OAU95800.1"/>
    </source>
</evidence>
<dbReference type="RefSeq" id="WP_064609976.1">
    <property type="nucleotide sequence ID" value="NZ_LXHB01000020.1"/>
</dbReference>
<keyword evidence="3" id="KW-1185">Reference proteome</keyword>
<dbReference type="EMBL" id="LXHC01000021">
    <property type="protein sequence ID" value="OAU95800.1"/>
    <property type="molecule type" value="Genomic_DNA"/>
</dbReference>
<dbReference type="HAMAP" id="MF_00934">
    <property type="entry name" value="23SrRNA_methyltr_J"/>
    <property type="match status" value="1"/>
</dbReference>
<dbReference type="InterPro" id="IPR007473">
    <property type="entry name" value="RlmJ"/>
</dbReference>
<comment type="subunit">
    <text evidence="1">Monomer.</text>
</comment>
<dbReference type="Pfam" id="PF04378">
    <property type="entry name" value="RsmJ"/>
    <property type="match status" value="1"/>
</dbReference>
<comment type="caution">
    <text evidence="2">The sequence shown here is derived from an EMBL/GenBank/DDBJ whole genome shotgun (WGS) entry which is preliminary data.</text>
</comment>
<feature type="binding site" evidence="1">
    <location>
        <position position="41"/>
    </location>
    <ligand>
        <name>S-adenosyl-L-methionine</name>
        <dbReference type="ChEBI" id="CHEBI:59789"/>
    </ligand>
</feature>
<evidence type="ECO:0000313" key="3">
    <source>
        <dbReference type="Proteomes" id="UP000078228"/>
    </source>
</evidence>
<feature type="binding site" evidence="1">
    <location>
        <position position="104"/>
    </location>
    <ligand>
        <name>S-adenosyl-L-methionine</name>
        <dbReference type="ChEBI" id="CHEBI:59789"/>
    </ligand>
</feature>
<dbReference type="EC" id="2.1.1.266" evidence="1"/>
<feature type="binding site" evidence="1">
    <location>
        <position position="18"/>
    </location>
    <ligand>
        <name>S-adenosyl-L-methionine</name>
        <dbReference type="ChEBI" id="CHEBI:59789"/>
    </ligand>
</feature>
<keyword evidence="1" id="KW-0694">RNA-binding</keyword>
<gene>
    <name evidence="1" type="primary">rlmJ</name>
    <name evidence="2" type="ORF">AO384_1158</name>
</gene>
<dbReference type="PANTHER" id="PTHR37426:SF1">
    <property type="entry name" value="RIBOSOMAL RNA LARGE SUBUNIT METHYLTRANSFERASE J"/>
    <property type="match status" value="1"/>
</dbReference>
<organism evidence="2 3">
    <name type="scientific">Moraxella catarrhalis</name>
    <name type="common">Branhamella catarrhalis</name>
    <dbReference type="NCBI Taxonomy" id="480"/>
    <lineage>
        <taxon>Bacteria</taxon>
        <taxon>Pseudomonadati</taxon>
        <taxon>Pseudomonadota</taxon>
        <taxon>Gammaproteobacteria</taxon>
        <taxon>Moraxellales</taxon>
        <taxon>Moraxellaceae</taxon>
        <taxon>Moraxella</taxon>
    </lineage>
</organism>
<keyword evidence="1" id="KW-0698">rRNA processing</keyword>